<evidence type="ECO:0000256" key="2">
    <source>
        <dbReference type="SAM" id="Phobius"/>
    </source>
</evidence>
<dbReference type="RefSeq" id="WP_418160593.1">
    <property type="nucleotide sequence ID" value="NZ_JBBLZC010000017.1"/>
</dbReference>
<evidence type="ECO:0000313" key="4">
    <source>
        <dbReference type="Proteomes" id="UP001375743"/>
    </source>
</evidence>
<dbReference type="Proteomes" id="UP001375743">
    <property type="component" value="Unassembled WGS sequence"/>
</dbReference>
<protein>
    <submittedName>
        <fullName evidence="3">DUF1003 domain-containing protein</fullName>
    </submittedName>
</protein>
<dbReference type="PANTHER" id="PTHR41386">
    <property type="entry name" value="INTEGRAL MEMBRANE PROTEIN-RELATED"/>
    <property type="match status" value="1"/>
</dbReference>
<sequence>MNTEIRFLAQHLLHAGLDPLSERDRRVIARVARRVHTARDLNRVFEERSTLGQRLADRVAAVGGSWGFIIGFSAFLAVWALLNGVVLVGHAFDPYPFVFLNLLLSMLAALQAPIIMMSQNRQAAKDRLAAALDYEVNVKAETAIAELHDKVDRLQSQIDRLVALQTARLETDEDELGRIVSIVDRRPVAAA</sequence>
<gene>
    <name evidence="3" type="ORF">U1T56_16465</name>
</gene>
<feature type="transmembrane region" description="Helical" evidence="2">
    <location>
        <begin position="94"/>
        <end position="117"/>
    </location>
</feature>
<evidence type="ECO:0000256" key="1">
    <source>
        <dbReference type="SAM" id="Coils"/>
    </source>
</evidence>
<keyword evidence="2" id="KW-0812">Transmembrane</keyword>
<evidence type="ECO:0000313" key="3">
    <source>
        <dbReference type="EMBL" id="MEK0084748.1"/>
    </source>
</evidence>
<feature type="coiled-coil region" evidence="1">
    <location>
        <begin position="137"/>
        <end position="164"/>
    </location>
</feature>
<organism evidence="3 4">
    <name type="scientific">Benzoatithermus flavus</name>
    <dbReference type="NCBI Taxonomy" id="3108223"/>
    <lineage>
        <taxon>Bacteria</taxon>
        <taxon>Pseudomonadati</taxon>
        <taxon>Pseudomonadota</taxon>
        <taxon>Alphaproteobacteria</taxon>
        <taxon>Geminicoccales</taxon>
        <taxon>Geminicoccaceae</taxon>
        <taxon>Benzoatithermus</taxon>
    </lineage>
</organism>
<dbReference type="Pfam" id="PF06210">
    <property type="entry name" value="DUF1003"/>
    <property type="match status" value="1"/>
</dbReference>
<name>A0ABU8XU76_9PROT</name>
<accession>A0ABU8XU76</accession>
<dbReference type="PANTHER" id="PTHR41386:SF1">
    <property type="entry name" value="MEMBRANE PROTEIN"/>
    <property type="match status" value="1"/>
</dbReference>
<feature type="transmembrane region" description="Helical" evidence="2">
    <location>
        <begin position="59"/>
        <end position="82"/>
    </location>
</feature>
<comment type="caution">
    <text evidence="3">The sequence shown here is derived from an EMBL/GenBank/DDBJ whole genome shotgun (WGS) entry which is preliminary data.</text>
</comment>
<proteinExistence type="predicted"/>
<reference evidence="3 4" key="1">
    <citation type="submission" date="2024-01" db="EMBL/GenBank/DDBJ databases">
        <title>Multi-omics insights into the function and evolution of sodium benzoate biodegradation pathways in Benzoatithermus flavus gen. nov., sp. nov. from hot spring.</title>
        <authorList>
            <person name="Hu C.-J."/>
            <person name="Li W.-J."/>
        </authorList>
    </citation>
    <scope>NUCLEOTIDE SEQUENCE [LARGE SCALE GENOMIC DNA]</scope>
    <source>
        <strain evidence="3 4">SYSU G07066</strain>
    </source>
</reference>
<keyword evidence="1" id="KW-0175">Coiled coil</keyword>
<dbReference type="EMBL" id="JBBLZC010000017">
    <property type="protein sequence ID" value="MEK0084748.1"/>
    <property type="molecule type" value="Genomic_DNA"/>
</dbReference>
<keyword evidence="2" id="KW-0472">Membrane</keyword>
<keyword evidence="2" id="KW-1133">Transmembrane helix</keyword>
<keyword evidence="4" id="KW-1185">Reference proteome</keyword>
<dbReference type="InterPro" id="IPR010406">
    <property type="entry name" value="DUF1003"/>
</dbReference>